<accession>X1TGM1</accession>
<organism evidence="1">
    <name type="scientific">marine sediment metagenome</name>
    <dbReference type="NCBI Taxonomy" id="412755"/>
    <lineage>
        <taxon>unclassified sequences</taxon>
        <taxon>metagenomes</taxon>
        <taxon>ecological metagenomes</taxon>
    </lineage>
</organism>
<proteinExistence type="predicted"/>
<sequence>VLSKLIILIFPILYYQINIKCATLIWEIRD</sequence>
<reference evidence="1" key="1">
    <citation type="journal article" date="2014" name="Front. Microbiol.">
        <title>High frequency of phylogenetically diverse reductive dehalogenase-homologous genes in deep subseafloor sedimentary metagenomes.</title>
        <authorList>
            <person name="Kawai M."/>
            <person name="Futagami T."/>
            <person name="Toyoda A."/>
            <person name="Takaki Y."/>
            <person name="Nishi S."/>
            <person name="Hori S."/>
            <person name="Arai W."/>
            <person name="Tsubouchi T."/>
            <person name="Morono Y."/>
            <person name="Uchiyama I."/>
            <person name="Ito T."/>
            <person name="Fujiyama A."/>
            <person name="Inagaki F."/>
            <person name="Takami H."/>
        </authorList>
    </citation>
    <scope>NUCLEOTIDE SEQUENCE</scope>
    <source>
        <strain evidence="1">Expedition CK06-06</strain>
    </source>
</reference>
<evidence type="ECO:0000313" key="1">
    <source>
        <dbReference type="EMBL" id="GAI86740.1"/>
    </source>
</evidence>
<gene>
    <name evidence="1" type="ORF">S12H4_17739</name>
</gene>
<feature type="non-terminal residue" evidence="1">
    <location>
        <position position="1"/>
    </location>
</feature>
<dbReference type="EMBL" id="BARW01008702">
    <property type="protein sequence ID" value="GAI86740.1"/>
    <property type="molecule type" value="Genomic_DNA"/>
</dbReference>
<dbReference type="AlphaFoldDB" id="X1TGM1"/>
<comment type="caution">
    <text evidence="1">The sequence shown here is derived from an EMBL/GenBank/DDBJ whole genome shotgun (WGS) entry which is preliminary data.</text>
</comment>
<name>X1TGM1_9ZZZZ</name>
<protein>
    <submittedName>
        <fullName evidence="1">Uncharacterized protein</fullName>
    </submittedName>
</protein>